<feature type="region of interest" description="Disordered" evidence="5">
    <location>
        <begin position="424"/>
        <end position="444"/>
    </location>
</feature>
<dbReference type="GO" id="GO:0050660">
    <property type="term" value="F:flavin adenine dinucleotide binding"/>
    <property type="evidence" value="ECO:0007669"/>
    <property type="project" value="InterPro"/>
</dbReference>
<evidence type="ECO:0000313" key="7">
    <source>
        <dbReference type="EMBL" id="NYE47965.1"/>
    </source>
</evidence>
<evidence type="ECO:0000259" key="6">
    <source>
        <dbReference type="SMART" id="SM00893"/>
    </source>
</evidence>
<dbReference type="Pfam" id="PF01012">
    <property type="entry name" value="ETF"/>
    <property type="match status" value="2"/>
</dbReference>
<comment type="subunit">
    <text evidence="3">Heterodimer of an alpha and a beta subunit.</text>
</comment>
<dbReference type="InterPro" id="IPR014730">
    <property type="entry name" value="ETF_a/b_N"/>
</dbReference>
<accession>A0A852TX65</accession>
<dbReference type="GO" id="GO:0009055">
    <property type="term" value="F:electron transfer activity"/>
    <property type="evidence" value="ECO:0007669"/>
    <property type="project" value="InterPro"/>
</dbReference>
<evidence type="ECO:0000256" key="5">
    <source>
        <dbReference type="SAM" id="MobiDB-lite"/>
    </source>
</evidence>
<comment type="cofactor">
    <cofactor evidence="1">
        <name>FAD</name>
        <dbReference type="ChEBI" id="CHEBI:57692"/>
    </cofactor>
</comment>
<comment type="function">
    <text evidence="4">The electron transfer flavoprotein serves as a specific electron acceptor for other dehydrogenases. It transfers the electrons to the main respiratory chain via ETF-ubiquinone oxidoreductase (ETF dehydrogenase).</text>
</comment>
<evidence type="ECO:0000256" key="1">
    <source>
        <dbReference type="ARBA" id="ARBA00001974"/>
    </source>
</evidence>
<name>A0A852TX65_9ACTN</name>
<organism evidence="7 8">
    <name type="scientific">Spinactinospora alkalitolerans</name>
    <dbReference type="NCBI Taxonomy" id="687207"/>
    <lineage>
        <taxon>Bacteria</taxon>
        <taxon>Bacillati</taxon>
        <taxon>Actinomycetota</taxon>
        <taxon>Actinomycetes</taxon>
        <taxon>Streptosporangiales</taxon>
        <taxon>Nocardiopsidaceae</taxon>
        <taxon>Spinactinospora</taxon>
    </lineage>
</organism>
<dbReference type="GO" id="GO:0033539">
    <property type="term" value="P:fatty acid beta-oxidation using acyl-CoA dehydrogenase"/>
    <property type="evidence" value="ECO:0007669"/>
    <property type="project" value="TreeGrafter"/>
</dbReference>
<dbReference type="Gene3D" id="3.40.50.620">
    <property type="entry name" value="HUPs"/>
    <property type="match status" value="2"/>
</dbReference>
<comment type="caution">
    <text evidence="7">The sequence shown here is derived from an EMBL/GenBank/DDBJ whole genome shotgun (WGS) entry which is preliminary data.</text>
</comment>
<dbReference type="AlphaFoldDB" id="A0A852TX65"/>
<evidence type="ECO:0000256" key="2">
    <source>
        <dbReference type="ARBA" id="ARBA00005817"/>
    </source>
</evidence>
<dbReference type="SUPFAM" id="SSF52402">
    <property type="entry name" value="Adenine nucleotide alpha hydrolases-like"/>
    <property type="match status" value="2"/>
</dbReference>
<proteinExistence type="inferred from homology"/>
<feature type="region of interest" description="Disordered" evidence="5">
    <location>
        <begin position="192"/>
        <end position="229"/>
    </location>
</feature>
<reference evidence="7 8" key="1">
    <citation type="submission" date="2020-07" db="EMBL/GenBank/DDBJ databases">
        <title>Sequencing the genomes of 1000 actinobacteria strains.</title>
        <authorList>
            <person name="Klenk H.-P."/>
        </authorList>
    </citation>
    <scope>NUCLEOTIDE SEQUENCE [LARGE SCALE GENOMIC DNA]</scope>
    <source>
        <strain evidence="7 8">CXB654</strain>
    </source>
</reference>
<feature type="domain" description="Electron transfer flavoprotein alpha/beta-subunit N-terminal" evidence="6">
    <location>
        <begin position="261"/>
        <end position="462"/>
    </location>
</feature>
<evidence type="ECO:0000256" key="3">
    <source>
        <dbReference type="ARBA" id="ARBA00011355"/>
    </source>
</evidence>
<dbReference type="SMART" id="SM00893">
    <property type="entry name" value="ETF"/>
    <property type="match status" value="1"/>
</dbReference>
<comment type="similarity">
    <text evidence="2">Belongs to the ETF alpha-subunit/FixB family.</text>
</comment>
<feature type="region of interest" description="Disordered" evidence="5">
    <location>
        <begin position="580"/>
        <end position="602"/>
    </location>
</feature>
<dbReference type="Proteomes" id="UP000589036">
    <property type="component" value="Unassembled WGS sequence"/>
</dbReference>
<dbReference type="EMBL" id="JACCCC010000001">
    <property type="protein sequence ID" value="NYE47965.1"/>
    <property type="molecule type" value="Genomic_DNA"/>
</dbReference>
<evidence type="ECO:0000313" key="8">
    <source>
        <dbReference type="Proteomes" id="UP000589036"/>
    </source>
</evidence>
<sequence>MKIMVFAAPGAQGPSKGVVDALDHAVALRAGIRAQGGNAAVVLAALIEAEGSPGGEGADGWVCEHPVADQVLLVRATPDTPVDSLRAARTLTRLARRVRPDVVLCAAGSDGREAVELAARASELALLPAATSVVRLAPEQRSLVALREVEHGWQEMRVDLPCVIGVSRGPDPRPDPEGRNDAEVRVLDAAELLGSDRPGSARGTAESPPPSRILHSSSAPTPRAGMRTGDPRTAVRHLAAAQARTSPLPRPRRPIGARRQVWVPVQYRDGLCHPASLEGLDLAARLHPALAAVAVVPCAAPEQARALAPELGRCGAEQVLALVADGLESRSPAGYARALSCAAAEEAPLAVIGAGTADGREYLARLAVRLNTDLIGDVVNARVDAPPQAGPAAFVWTRAAGADREHLHLVTRAACAVAALRPGCRPHPRSPSEPAPPELRMLRPGIGVPDGRITELDRWEDRLARRHVEQAAVVVHLGAGVSADTAEAAHRIADARGWTVGGSPQAVQAGLVPPQMEISVERLCVFPSVALCLGAEPRDLDAVQGAGLVIAVPAFSGRGRAVPGADLTVDTDADRVLRTLSTDRPPSPVRPGTQAATDSANH</sequence>
<keyword evidence="8" id="KW-1185">Reference proteome</keyword>
<evidence type="ECO:0000256" key="4">
    <source>
        <dbReference type="ARBA" id="ARBA00025649"/>
    </source>
</evidence>
<gene>
    <name evidence="7" type="ORF">HDA32_003085</name>
</gene>
<dbReference type="PANTHER" id="PTHR43153">
    <property type="entry name" value="ELECTRON TRANSFER FLAVOPROTEIN ALPHA"/>
    <property type="match status" value="1"/>
</dbReference>
<dbReference type="InterPro" id="IPR001308">
    <property type="entry name" value="ETF_a/FixB"/>
</dbReference>
<protein>
    <submittedName>
        <fullName evidence="7">Electron transfer flavoprotein alpha subunit</fullName>
    </submittedName>
</protein>
<dbReference type="InterPro" id="IPR014729">
    <property type="entry name" value="Rossmann-like_a/b/a_fold"/>
</dbReference>
<dbReference type="Gene3D" id="3.40.50.1220">
    <property type="entry name" value="TPP-binding domain"/>
    <property type="match status" value="1"/>
</dbReference>
<dbReference type="PANTHER" id="PTHR43153:SF1">
    <property type="entry name" value="ELECTRON TRANSFER FLAVOPROTEIN SUBUNIT ALPHA, MITOCHONDRIAL"/>
    <property type="match status" value="1"/>
</dbReference>